<dbReference type="Pfam" id="PF07727">
    <property type="entry name" value="RVT_2"/>
    <property type="match status" value="1"/>
</dbReference>
<dbReference type="AlphaFoldDB" id="A0A699THP9"/>
<proteinExistence type="predicted"/>
<reference evidence="3" key="1">
    <citation type="journal article" date="2019" name="Sci. Rep.">
        <title>Draft genome of Tanacetum cinerariifolium, the natural source of mosquito coil.</title>
        <authorList>
            <person name="Yamashiro T."/>
            <person name="Shiraishi A."/>
            <person name="Satake H."/>
            <person name="Nakayama K."/>
        </authorList>
    </citation>
    <scope>NUCLEOTIDE SEQUENCE</scope>
</reference>
<feature type="domain" description="Reverse transcriptase Ty1/copia-type" evidence="2">
    <location>
        <begin position="121"/>
        <end position="210"/>
    </location>
</feature>
<dbReference type="EMBL" id="BKCJ011243947">
    <property type="protein sequence ID" value="GFD09233.1"/>
    <property type="molecule type" value="Genomic_DNA"/>
</dbReference>
<evidence type="ECO:0000256" key="1">
    <source>
        <dbReference type="SAM" id="MobiDB-lite"/>
    </source>
</evidence>
<evidence type="ECO:0000259" key="2">
    <source>
        <dbReference type="Pfam" id="PF07727"/>
    </source>
</evidence>
<dbReference type="InterPro" id="IPR013103">
    <property type="entry name" value="RVT_2"/>
</dbReference>
<evidence type="ECO:0000313" key="3">
    <source>
        <dbReference type="EMBL" id="GFD09233.1"/>
    </source>
</evidence>
<feature type="region of interest" description="Disordered" evidence="1">
    <location>
        <begin position="1"/>
        <end position="21"/>
    </location>
</feature>
<feature type="non-terminal residue" evidence="3">
    <location>
        <position position="1"/>
    </location>
</feature>
<comment type="caution">
    <text evidence="3">The sequence shown here is derived from an EMBL/GenBank/DDBJ whole genome shotgun (WGS) entry which is preliminary data.</text>
</comment>
<feature type="non-terminal residue" evidence="3">
    <location>
        <position position="213"/>
    </location>
</feature>
<organism evidence="3">
    <name type="scientific">Tanacetum cinerariifolium</name>
    <name type="common">Dalmatian daisy</name>
    <name type="synonym">Chrysanthemum cinerariifolium</name>
    <dbReference type="NCBI Taxonomy" id="118510"/>
    <lineage>
        <taxon>Eukaryota</taxon>
        <taxon>Viridiplantae</taxon>
        <taxon>Streptophyta</taxon>
        <taxon>Embryophyta</taxon>
        <taxon>Tracheophyta</taxon>
        <taxon>Spermatophyta</taxon>
        <taxon>Magnoliopsida</taxon>
        <taxon>eudicotyledons</taxon>
        <taxon>Gunneridae</taxon>
        <taxon>Pentapetalae</taxon>
        <taxon>asterids</taxon>
        <taxon>campanulids</taxon>
        <taxon>Asterales</taxon>
        <taxon>Asteraceae</taxon>
        <taxon>Asteroideae</taxon>
        <taxon>Anthemideae</taxon>
        <taxon>Anthemidinae</taxon>
        <taxon>Tanacetum</taxon>
    </lineage>
</organism>
<accession>A0A699THP9</accession>
<name>A0A699THP9_TANCI</name>
<gene>
    <name evidence="3" type="ORF">Tci_881202</name>
</gene>
<sequence length="213" mass="24723">AESSSHNIGNSNVPTFNQPQVSEYRWTKDHPLEQVRGNPSTPVQTRRQLATDPEMCMFALTVSTAEPKNIKEAMADSAWIEAMQEELHQCTTEPKNIKEAMVDSTWVEAMQEELHQFDRLQVWELVDKPFGKFVIRLKWLWKNKKDEDQIIIRNKARLVTKRYAHKEGIDFEESFASVARLEAVRIFVAYAAHKSFPIYQMDVKTAFLNVPLK</sequence>
<protein>
    <recommendedName>
        <fullName evidence="2">Reverse transcriptase Ty1/copia-type domain-containing protein</fullName>
    </recommendedName>
</protein>